<protein>
    <recommendedName>
        <fullName evidence="3">DUF2383 domain-containing protein</fullName>
    </recommendedName>
</protein>
<organism evidence="1 2">
    <name type="scientific">Polycladomyces subterraneus</name>
    <dbReference type="NCBI Taxonomy" id="1016997"/>
    <lineage>
        <taxon>Bacteria</taxon>
        <taxon>Bacillati</taxon>
        <taxon>Bacillota</taxon>
        <taxon>Bacilli</taxon>
        <taxon>Bacillales</taxon>
        <taxon>Thermoactinomycetaceae</taxon>
        <taxon>Polycladomyces</taxon>
    </lineage>
</organism>
<evidence type="ECO:0000313" key="1">
    <source>
        <dbReference type="EMBL" id="MDN4593837.1"/>
    </source>
</evidence>
<dbReference type="Proteomes" id="UP001174196">
    <property type="component" value="Unassembled WGS sequence"/>
</dbReference>
<comment type="caution">
    <text evidence="1">The sequence shown here is derived from an EMBL/GenBank/DDBJ whole genome shotgun (WGS) entry which is preliminary data.</text>
</comment>
<proteinExistence type="predicted"/>
<accession>A0ABT8IN89</accession>
<sequence>MALKTALHKENAIASKYAEIAKFTTDPPLQKQLQSLEQTARNHLQLLNQQMKQQNIT</sequence>
<gene>
    <name evidence="1" type="ORF">NWF35_07985</name>
</gene>
<dbReference type="EMBL" id="JANRHH010000033">
    <property type="protein sequence ID" value="MDN4593837.1"/>
    <property type="molecule type" value="Genomic_DNA"/>
</dbReference>
<name>A0ABT8IN89_9BACL</name>
<evidence type="ECO:0000313" key="2">
    <source>
        <dbReference type="Proteomes" id="UP001174196"/>
    </source>
</evidence>
<dbReference type="SUPFAM" id="SSF47240">
    <property type="entry name" value="Ferritin-like"/>
    <property type="match status" value="1"/>
</dbReference>
<dbReference type="RefSeq" id="WP_301238527.1">
    <property type="nucleotide sequence ID" value="NZ_JANRHH010000033.1"/>
</dbReference>
<keyword evidence="2" id="KW-1185">Reference proteome</keyword>
<evidence type="ECO:0008006" key="3">
    <source>
        <dbReference type="Google" id="ProtNLM"/>
    </source>
</evidence>
<reference evidence="1" key="1">
    <citation type="submission" date="2022-08" db="EMBL/GenBank/DDBJ databases">
        <title>Polycladomyces zharkentsis sp. nov., a novel thermophilic CMC and starch-degrading bacterium isolated from a geothermal spring in Kazakhstan.</title>
        <authorList>
            <person name="Mashzhan A."/>
            <person name="Kistaubaeva A."/>
            <person name="Javier-Lopez R."/>
            <person name="Birkeland N.-K."/>
        </authorList>
    </citation>
    <scope>NUCLEOTIDE SEQUENCE</scope>
    <source>
        <strain evidence="1">KSR 13</strain>
    </source>
</reference>
<dbReference type="InterPro" id="IPR009078">
    <property type="entry name" value="Ferritin-like_SF"/>
</dbReference>